<dbReference type="Proteomes" id="UP000026962">
    <property type="component" value="Chromosome 9"/>
</dbReference>
<reference evidence="2" key="2">
    <citation type="submission" date="2018-05" db="EMBL/GenBank/DDBJ databases">
        <title>OpunRS2 (Oryza punctata Reference Sequence Version 2).</title>
        <authorList>
            <person name="Zhang J."/>
            <person name="Kudrna D."/>
            <person name="Lee S."/>
            <person name="Talag J."/>
            <person name="Welchert J."/>
            <person name="Wing R.A."/>
        </authorList>
    </citation>
    <scope>NUCLEOTIDE SEQUENCE [LARGE SCALE GENOMIC DNA]</scope>
</reference>
<dbReference type="HOGENOM" id="CLU_2403475_0_0_1"/>
<sequence length="93" mass="10329">MTKPRNRHHPDPKALQRKKKAGAKEAKQWWNCINCGKIKVKSVREGEAHHVACSAKKMKREAEAQRKAEAAKAAAAELSSATTKSARRKEVGK</sequence>
<keyword evidence="3" id="KW-1185">Reference proteome</keyword>
<organism evidence="2">
    <name type="scientific">Oryza punctata</name>
    <name type="common">Red rice</name>
    <dbReference type="NCBI Taxonomy" id="4537"/>
    <lineage>
        <taxon>Eukaryota</taxon>
        <taxon>Viridiplantae</taxon>
        <taxon>Streptophyta</taxon>
        <taxon>Embryophyta</taxon>
        <taxon>Tracheophyta</taxon>
        <taxon>Spermatophyta</taxon>
        <taxon>Magnoliopsida</taxon>
        <taxon>Liliopsida</taxon>
        <taxon>Poales</taxon>
        <taxon>Poaceae</taxon>
        <taxon>BOP clade</taxon>
        <taxon>Oryzoideae</taxon>
        <taxon>Oryzeae</taxon>
        <taxon>Oryzinae</taxon>
        <taxon>Oryza</taxon>
    </lineage>
</organism>
<feature type="region of interest" description="Disordered" evidence="1">
    <location>
        <begin position="1"/>
        <end position="26"/>
    </location>
</feature>
<reference evidence="2" key="1">
    <citation type="submission" date="2015-04" db="UniProtKB">
        <authorList>
            <consortium name="EnsemblPlants"/>
        </authorList>
    </citation>
    <scope>IDENTIFICATION</scope>
</reference>
<feature type="region of interest" description="Disordered" evidence="1">
    <location>
        <begin position="73"/>
        <end position="93"/>
    </location>
</feature>
<name>A0A0E0M0R6_ORYPU</name>
<proteinExistence type="predicted"/>
<protein>
    <submittedName>
        <fullName evidence="2">Uncharacterized protein</fullName>
    </submittedName>
</protein>
<evidence type="ECO:0000313" key="2">
    <source>
        <dbReference type="EnsemblPlants" id="OPUNC09G07430.1"/>
    </source>
</evidence>
<dbReference type="Gramene" id="OPUNC09G07430.1">
    <property type="protein sequence ID" value="OPUNC09G07430.1"/>
    <property type="gene ID" value="OPUNC09G07430"/>
</dbReference>
<feature type="compositionally biased region" description="Low complexity" evidence="1">
    <location>
        <begin position="73"/>
        <end position="84"/>
    </location>
</feature>
<evidence type="ECO:0000313" key="3">
    <source>
        <dbReference type="Proteomes" id="UP000026962"/>
    </source>
</evidence>
<dbReference type="AlphaFoldDB" id="A0A0E0M0R6"/>
<dbReference type="EnsemblPlants" id="OPUNC09G07430.1">
    <property type="protein sequence ID" value="OPUNC09G07430.1"/>
    <property type="gene ID" value="OPUNC09G07430"/>
</dbReference>
<evidence type="ECO:0000256" key="1">
    <source>
        <dbReference type="SAM" id="MobiDB-lite"/>
    </source>
</evidence>
<accession>A0A0E0M0R6</accession>